<dbReference type="Gene3D" id="3.40.50.300">
    <property type="entry name" value="P-loop containing nucleotide triphosphate hydrolases"/>
    <property type="match status" value="1"/>
</dbReference>
<evidence type="ECO:0000256" key="2">
    <source>
        <dbReference type="ARBA" id="ARBA00023134"/>
    </source>
</evidence>
<sequence>ASAGAAPLPRGGSAMAAGRSPPTFLLLGAAGGGKSLLVRRLRHIRAPGRPRGSGHGRTQPAPVPQVGTNLTDLRLPRRVTVRELGGCMGPIWPSYYSECSALLFVVDASNPTQVSSSCIQLLSVLSAAPLASVPVLVLFNKIDLPCYMSLVEMKSLFRMQDIVSCATQPITMLETSARDGTGLADVLQWLRTALKDPS</sequence>
<dbReference type="Pfam" id="PF00025">
    <property type="entry name" value="Arf"/>
    <property type="match status" value="1"/>
</dbReference>
<protein>
    <submittedName>
        <fullName evidence="5">ARL16 protein</fullName>
    </submittedName>
</protein>
<dbReference type="GO" id="GO:0005525">
    <property type="term" value="F:GTP binding"/>
    <property type="evidence" value="ECO:0007669"/>
    <property type="project" value="UniProtKB-KW"/>
</dbReference>
<feature type="binding site" evidence="3">
    <location>
        <position position="86"/>
    </location>
    <ligand>
        <name>GTP</name>
        <dbReference type="ChEBI" id="CHEBI:37565"/>
    </ligand>
</feature>
<dbReference type="AlphaFoldDB" id="A0A7K8IM87"/>
<comment type="caution">
    <text evidence="5">The sequence shown here is derived from an EMBL/GenBank/DDBJ whole genome shotgun (WGS) entry which is preliminary data.</text>
</comment>
<proteinExistence type="predicted"/>
<dbReference type="InterPro" id="IPR027417">
    <property type="entry name" value="P-loop_NTPase"/>
</dbReference>
<keyword evidence="1 3" id="KW-0547">Nucleotide-binding</keyword>
<dbReference type="SUPFAM" id="SSF52540">
    <property type="entry name" value="P-loop containing nucleoside triphosphate hydrolases"/>
    <property type="match status" value="1"/>
</dbReference>
<evidence type="ECO:0000256" key="3">
    <source>
        <dbReference type="PIRSR" id="PIRSR606689-1"/>
    </source>
</evidence>
<feature type="non-terminal residue" evidence="5">
    <location>
        <position position="198"/>
    </location>
</feature>
<feature type="region of interest" description="Disordered" evidence="4">
    <location>
        <begin position="46"/>
        <end position="68"/>
    </location>
</feature>
<feature type="non-terminal residue" evidence="5">
    <location>
        <position position="1"/>
    </location>
</feature>
<keyword evidence="6" id="KW-1185">Reference proteome</keyword>
<gene>
    <name evidence="5" type="primary">Arl16</name>
    <name evidence="5" type="ORF">CHAPAP_R01657</name>
</gene>
<evidence type="ECO:0000256" key="4">
    <source>
        <dbReference type="SAM" id="MobiDB-lite"/>
    </source>
</evidence>
<dbReference type="PANTHER" id="PTHR46688:SF1">
    <property type="entry name" value="ADP-RIBOSYLATION FACTOR-LIKE PROTEIN 16"/>
    <property type="match status" value="1"/>
</dbReference>
<dbReference type="InterPro" id="IPR006689">
    <property type="entry name" value="Small_GTPase_ARF/SAR"/>
</dbReference>
<name>A0A7K8IM87_9PASS</name>
<organism evidence="5 6">
    <name type="scientific">Chaetorhynchus papuensis</name>
    <name type="common">pygmy drongo</name>
    <dbReference type="NCBI Taxonomy" id="254446"/>
    <lineage>
        <taxon>Eukaryota</taxon>
        <taxon>Metazoa</taxon>
        <taxon>Chordata</taxon>
        <taxon>Craniata</taxon>
        <taxon>Vertebrata</taxon>
        <taxon>Euteleostomi</taxon>
        <taxon>Archelosauria</taxon>
        <taxon>Archosauria</taxon>
        <taxon>Dinosauria</taxon>
        <taxon>Saurischia</taxon>
        <taxon>Theropoda</taxon>
        <taxon>Coelurosauria</taxon>
        <taxon>Aves</taxon>
        <taxon>Neognathae</taxon>
        <taxon>Neoaves</taxon>
        <taxon>Telluraves</taxon>
        <taxon>Australaves</taxon>
        <taxon>Passeriformes</taxon>
        <taxon>Rhipiduridae</taxon>
        <taxon>Chaetorhynchus</taxon>
    </lineage>
</organism>
<dbReference type="Proteomes" id="UP000541605">
    <property type="component" value="Unassembled WGS sequence"/>
</dbReference>
<dbReference type="PANTHER" id="PTHR46688">
    <property type="entry name" value="ADP-RIBOSYLATION FACTOR-LIKE PROTEIN 16"/>
    <property type="match status" value="1"/>
</dbReference>
<dbReference type="SMART" id="SM00177">
    <property type="entry name" value="ARF"/>
    <property type="match status" value="1"/>
</dbReference>
<evidence type="ECO:0000313" key="6">
    <source>
        <dbReference type="Proteomes" id="UP000541605"/>
    </source>
</evidence>
<dbReference type="GO" id="GO:0003924">
    <property type="term" value="F:GTPase activity"/>
    <property type="evidence" value="ECO:0007669"/>
    <property type="project" value="InterPro"/>
</dbReference>
<dbReference type="EMBL" id="VWYX01000295">
    <property type="protein sequence ID" value="NXD93470.1"/>
    <property type="molecule type" value="Genomic_DNA"/>
</dbReference>
<evidence type="ECO:0000313" key="5">
    <source>
        <dbReference type="EMBL" id="NXD93470.1"/>
    </source>
</evidence>
<keyword evidence="2 3" id="KW-0342">GTP-binding</keyword>
<accession>A0A7K8IM87</accession>
<reference evidence="5 6" key="1">
    <citation type="submission" date="2019-09" db="EMBL/GenBank/DDBJ databases">
        <title>Bird 10,000 Genomes (B10K) Project - Family phase.</title>
        <authorList>
            <person name="Zhang G."/>
        </authorList>
    </citation>
    <scope>NUCLEOTIDE SEQUENCE [LARGE SCALE GENOMIC DNA]</scope>
    <source>
        <strain evidence="5">B10K-CU-031-19</strain>
        <tissue evidence="5">Muscle</tissue>
    </source>
</reference>
<evidence type="ECO:0000256" key="1">
    <source>
        <dbReference type="ARBA" id="ARBA00022741"/>
    </source>
</evidence>
<feature type="binding site" evidence="3">
    <location>
        <begin position="140"/>
        <end position="143"/>
    </location>
    <ligand>
        <name>GTP</name>
        <dbReference type="ChEBI" id="CHEBI:37565"/>
    </ligand>
</feature>
<dbReference type="PROSITE" id="PS51417">
    <property type="entry name" value="ARF"/>
    <property type="match status" value="1"/>
</dbReference>